<evidence type="ECO:0008006" key="4">
    <source>
        <dbReference type="Google" id="ProtNLM"/>
    </source>
</evidence>
<comment type="caution">
    <text evidence="2">The sequence shown here is derived from an EMBL/GenBank/DDBJ whole genome shotgun (WGS) entry which is preliminary data.</text>
</comment>
<protein>
    <recommendedName>
        <fullName evidence="4">YIP1 family protein</fullName>
    </recommendedName>
</protein>
<evidence type="ECO:0000313" key="2">
    <source>
        <dbReference type="EMBL" id="MEJ2886437.1"/>
    </source>
</evidence>
<gene>
    <name evidence="2" type="ORF">WCD41_08220</name>
</gene>
<reference evidence="2 3" key="1">
    <citation type="submission" date="2024-03" db="EMBL/GenBank/DDBJ databases">
        <title>Actinomycetospora sp. OC33-EN06, a novel actinomycete isolated from wild orchid (Aerides multiflora).</title>
        <authorList>
            <person name="Suriyachadkun C."/>
        </authorList>
    </citation>
    <scope>NUCLEOTIDE SEQUENCE [LARGE SCALE GENOMIC DNA]</scope>
    <source>
        <strain evidence="2 3">OC33-EN06</strain>
    </source>
</reference>
<feature type="transmembrane region" description="Helical" evidence="1">
    <location>
        <begin position="327"/>
        <end position="352"/>
    </location>
</feature>
<dbReference type="RefSeq" id="WP_337712921.1">
    <property type="nucleotide sequence ID" value="NZ_JBBEGL010000002.1"/>
</dbReference>
<feature type="transmembrane region" description="Helical" evidence="1">
    <location>
        <begin position="286"/>
        <end position="307"/>
    </location>
</feature>
<keyword evidence="1" id="KW-0472">Membrane</keyword>
<dbReference type="EMBL" id="JBBEGL010000002">
    <property type="protein sequence ID" value="MEJ2886437.1"/>
    <property type="molecule type" value="Genomic_DNA"/>
</dbReference>
<feature type="transmembrane region" description="Helical" evidence="1">
    <location>
        <begin position="364"/>
        <end position="386"/>
    </location>
</feature>
<sequence length="412" mass="45088">MSTCDCRDARAKRDYIDETTYVCRGLYQVGIDHYGYPVVFSCDTRMTDHEAVARIEAEREREERVRRKRQELMDAVIEGGGPATYCACGMRAVGRCARCERDICNDDDRCCTWRTGPRGWVCMACDAALDREARRVKKEEEARAKAAYEALPTPGMKDLARFLDGDSTVILDGKTHRTDRVTHADIAAAYIYLYGPESEGVSWEQDYPRQQVGLHPDGTLRGSASTTLKNPHDRFPLASAPPRSKITTLAVVRQQRERRAAEEAAAARARKAREARERLVGLVHSVLRPFLALSPAVVLLASAVLAIRTDVLSLLSATIGGASSGWANVAAVLYILAIPLTLYAVLAGGFVLANRLRENAWTRAIVAAAVAWIPPIVVGLALGLPLSDLSPTVRAFAASWFGDVVVALYAAL</sequence>
<proteinExistence type="predicted"/>
<dbReference type="Proteomes" id="UP001370100">
    <property type="component" value="Unassembled WGS sequence"/>
</dbReference>
<keyword evidence="1" id="KW-1133">Transmembrane helix</keyword>
<evidence type="ECO:0000313" key="3">
    <source>
        <dbReference type="Proteomes" id="UP001370100"/>
    </source>
</evidence>
<organism evidence="2 3">
    <name type="scientific">Actinomycetospora aeridis</name>
    <dbReference type="NCBI Taxonomy" id="3129231"/>
    <lineage>
        <taxon>Bacteria</taxon>
        <taxon>Bacillati</taxon>
        <taxon>Actinomycetota</taxon>
        <taxon>Actinomycetes</taxon>
        <taxon>Pseudonocardiales</taxon>
        <taxon>Pseudonocardiaceae</taxon>
        <taxon>Actinomycetospora</taxon>
    </lineage>
</organism>
<keyword evidence="1" id="KW-0812">Transmembrane</keyword>
<evidence type="ECO:0000256" key="1">
    <source>
        <dbReference type="SAM" id="Phobius"/>
    </source>
</evidence>
<accession>A0ABU8N228</accession>
<name>A0ABU8N228_9PSEU</name>
<keyword evidence="3" id="KW-1185">Reference proteome</keyword>